<keyword evidence="10" id="KW-0067">ATP-binding</keyword>
<dbReference type="Gene3D" id="3.30.40.10">
    <property type="entry name" value="Zinc/RING finger domain, C3HC4 (zinc finger)"/>
    <property type="match status" value="1"/>
</dbReference>
<feature type="compositionally biased region" description="Polar residues" evidence="14">
    <location>
        <begin position="878"/>
        <end position="887"/>
    </location>
</feature>
<feature type="domain" description="RING-type" evidence="15">
    <location>
        <begin position="895"/>
        <end position="940"/>
    </location>
</feature>
<evidence type="ECO:0000256" key="4">
    <source>
        <dbReference type="ARBA" id="ARBA00022741"/>
    </source>
</evidence>
<dbReference type="CDD" id="cd18008">
    <property type="entry name" value="DEXDc_SHPRH-like"/>
    <property type="match status" value="1"/>
</dbReference>
<dbReference type="InterPro" id="IPR001650">
    <property type="entry name" value="Helicase_C-like"/>
</dbReference>
<dbReference type="InterPro" id="IPR014905">
    <property type="entry name" value="HIRAN"/>
</dbReference>
<accession>A0A8H2WJA1</accession>
<feature type="domain" description="Helicase ATP-binding" evidence="16">
    <location>
        <begin position="554"/>
        <end position="737"/>
    </location>
</feature>
<dbReference type="AlphaFoldDB" id="A0A8H2WJA1"/>
<dbReference type="SUPFAM" id="SSF52540">
    <property type="entry name" value="P-loop containing nucleoside triphosphate hydrolases"/>
    <property type="match status" value="2"/>
</dbReference>
<evidence type="ECO:0000256" key="7">
    <source>
        <dbReference type="ARBA" id="ARBA00022801"/>
    </source>
</evidence>
<dbReference type="GO" id="GO:0006281">
    <property type="term" value="P:DNA repair"/>
    <property type="evidence" value="ECO:0007669"/>
    <property type="project" value="UniProtKB-KW"/>
</dbReference>
<keyword evidence="6 13" id="KW-0863">Zinc-finger</keyword>
<dbReference type="GO" id="GO:0016818">
    <property type="term" value="F:hydrolase activity, acting on acid anhydrides, in phosphorus-containing anhydrides"/>
    <property type="evidence" value="ECO:0007669"/>
    <property type="project" value="InterPro"/>
</dbReference>
<feature type="region of interest" description="Disordered" evidence="14">
    <location>
        <begin position="870"/>
        <end position="889"/>
    </location>
</feature>
<dbReference type="InterPro" id="IPR049730">
    <property type="entry name" value="SNF2/RAD54-like_C"/>
</dbReference>
<evidence type="ECO:0000259" key="17">
    <source>
        <dbReference type="PROSITE" id="PS51194"/>
    </source>
</evidence>
<evidence type="ECO:0000256" key="10">
    <source>
        <dbReference type="ARBA" id="ARBA00022840"/>
    </source>
</evidence>
<evidence type="ECO:0000256" key="5">
    <source>
        <dbReference type="ARBA" id="ARBA00022763"/>
    </source>
</evidence>
<dbReference type="InterPro" id="IPR000330">
    <property type="entry name" value="SNF2_N"/>
</dbReference>
<feature type="compositionally biased region" description="Basic and acidic residues" evidence="14">
    <location>
        <begin position="1"/>
        <end position="30"/>
    </location>
</feature>
<dbReference type="SMART" id="SM00910">
    <property type="entry name" value="HIRAN"/>
    <property type="match status" value="1"/>
</dbReference>
<proteinExistence type="inferred from homology"/>
<keyword evidence="4" id="KW-0547">Nucleotide-binding</keyword>
<feature type="region of interest" description="Disordered" evidence="14">
    <location>
        <begin position="360"/>
        <end position="423"/>
    </location>
</feature>
<dbReference type="InterPro" id="IPR013083">
    <property type="entry name" value="Znf_RING/FYVE/PHD"/>
</dbReference>
<protein>
    <recommendedName>
        <fullName evidence="20">DNA repair protein RAD5</fullName>
    </recommendedName>
</protein>
<dbReference type="Pfam" id="PF00176">
    <property type="entry name" value="SNF2-rel_dom"/>
    <property type="match status" value="1"/>
</dbReference>
<dbReference type="Pfam" id="PF00271">
    <property type="entry name" value="Helicase_C"/>
    <property type="match status" value="1"/>
</dbReference>
<dbReference type="SUPFAM" id="SSF57850">
    <property type="entry name" value="RING/U-box"/>
    <property type="match status" value="1"/>
</dbReference>
<keyword evidence="7" id="KW-0378">Hydrolase</keyword>
<dbReference type="PANTHER" id="PTHR45626">
    <property type="entry name" value="TRANSCRIPTION TERMINATION FACTOR 2-RELATED"/>
    <property type="match status" value="1"/>
</dbReference>
<dbReference type="Gene3D" id="3.40.50.300">
    <property type="entry name" value="P-loop containing nucleotide triphosphate hydrolases"/>
    <property type="match status" value="1"/>
</dbReference>
<feature type="compositionally biased region" description="Polar residues" evidence="14">
    <location>
        <begin position="105"/>
        <end position="122"/>
    </location>
</feature>
<dbReference type="SMART" id="SM00184">
    <property type="entry name" value="RING"/>
    <property type="match status" value="1"/>
</dbReference>
<evidence type="ECO:0000256" key="1">
    <source>
        <dbReference type="ARBA" id="ARBA00004123"/>
    </source>
</evidence>
<keyword evidence="9" id="KW-0862">Zinc</keyword>
<evidence type="ECO:0000313" key="18">
    <source>
        <dbReference type="EMBL" id="CAE6386859.1"/>
    </source>
</evidence>
<dbReference type="SMART" id="SM00487">
    <property type="entry name" value="DEXDc"/>
    <property type="match status" value="1"/>
</dbReference>
<dbReference type="InterPro" id="IPR014001">
    <property type="entry name" value="Helicase_ATP-bd"/>
</dbReference>
<keyword evidence="5" id="KW-0227">DNA damage</keyword>
<comment type="subcellular location">
    <subcellularLocation>
        <location evidence="1">Nucleus</location>
    </subcellularLocation>
</comment>
<dbReference type="GO" id="GO:0003676">
    <property type="term" value="F:nucleic acid binding"/>
    <property type="evidence" value="ECO:0007669"/>
    <property type="project" value="InterPro"/>
</dbReference>
<feature type="region of interest" description="Disordered" evidence="14">
    <location>
        <begin position="1"/>
        <end position="166"/>
    </location>
</feature>
<gene>
    <name evidence="18" type="ORF">RDB_LOCUS40230</name>
</gene>
<comment type="caution">
    <text evidence="18">The sequence shown here is derived from an EMBL/GenBank/DDBJ whole genome shotgun (WGS) entry which is preliminary data.</text>
</comment>
<dbReference type="GO" id="GO:0008270">
    <property type="term" value="F:zinc ion binding"/>
    <property type="evidence" value="ECO:0007669"/>
    <property type="project" value="UniProtKB-KW"/>
</dbReference>
<sequence>MSHGIDNDRGLNSSEKDPEPVDESAEHGPLEDINTAGHSTSDLFFDIKDEQIVEHEPRNQRAASETPLIRPPSSQDIAPEPDRHSSPGGDVDWVPTDEERDSTPRAPSTTRTKSAPSSVITISDSEEEPAAPPPKKRKPAPSASATSSRANSVSASSLPPRSQSAQPVDCADLFIGDLTIEAWSTVKGKGHLRPGELLRLERDGLPGKTSSKSKANNIASITAAAKKKLGEDAIVRIVNSRGLEVGRVVTASARWIAKLLDKDLVHLSGLPLNPPSEFKHTGDNFKISLKAYLKASAFRPLPMGSKPVTNKTLEKHLNTTKKASLFFEGAETAEEQALRERKVSLVTLFNEVGLRPKRSGFSDFANKGGKSTSKKPGRTKSADVGDSKQGSGVEKKKAKTTETIGEGEEAEEAELEGEELNNNQLGDIYEKAQRGDKQLAFMDPADSFALTLRPYQKQALCWMHNLERGEASARDSVSLHPLWEEYAFPFEEDEGVIDLCADERSFYFNPYSGELSLNFVRTENHKKGGILADGTKSYFAFQVGMGKSIMMSSLIHTSRGTSPTSSATTGTLSAHTIISAFGKRKRPDPNNNQPVEPYATLLVAPISLLSQWQSELDRSSHPDTLRTLVWHGLNRPNLFEVLGPQSTGERPVDVVITSYGTLSSEYANFEKGKTSQIYDVQWMRVVLDEAHYCKSRHTKNAKACYKLNSVYRWALTGTPIVNRLEDLYSLLCFLKYEPWSSFAYFKSFVTTPFLNRDPRAIEIIQVILENVLLRREKSMKDTDGNHIVELPPKVMSIEELTFSPAERKIYEEIYIDAKKDFGDMGQSGTITKGFAHMFAQIMRLRQAVLHPDLIKAPKEDLDEVNLLESDDDVDSDSHSNPQPSVNLQEPDHGECPICFERIKLPVAIKECGHIGCQQCFINFLDMCQEKGSETVCPACRTPIDGQKISCTIVDDNPVKEEPAEKETDRELSLSSQANTTNREGFRSSTKVDALLRNLNELREQDPSFRAIVFSQFTSFLDIIQRALAQYGFENMRLDGSMSQQQRSQALRSFAQPSETPKIFCISLRAGGVGLNLTQAQYAFMMDFWWNRAAENQAIDRIHRIGQTRTVYVKHFVVKNTIEKRVLQVQKRKTAIVKGAFGQAGDKGTKESVQNMKLMFGD</sequence>
<dbReference type="PROSITE" id="PS50089">
    <property type="entry name" value="ZF_RING_2"/>
    <property type="match status" value="1"/>
</dbReference>
<keyword evidence="11" id="KW-0234">DNA repair</keyword>
<dbReference type="Gene3D" id="3.40.50.10810">
    <property type="entry name" value="Tandem AAA-ATPase domain"/>
    <property type="match status" value="1"/>
</dbReference>
<evidence type="ECO:0000256" key="8">
    <source>
        <dbReference type="ARBA" id="ARBA00022806"/>
    </source>
</evidence>
<dbReference type="InterPro" id="IPR038718">
    <property type="entry name" value="SNF2-like_sf"/>
</dbReference>
<evidence type="ECO:0000256" key="13">
    <source>
        <dbReference type="PROSITE-ProRule" id="PRU00175"/>
    </source>
</evidence>
<dbReference type="InterPro" id="IPR018957">
    <property type="entry name" value="Znf_C3HC4_RING-type"/>
</dbReference>
<dbReference type="PANTHER" id="PTHR45626:SF22">
    <property type="entry name" value="DNA REPAIR PROTEIN RAD5"/>
    <property type="match status" value="1"/>
</dbReference>
<dbReference type="Pfam" id="PF00097">
    <property type="entry name" value="zf-C3HC4"/>
    <property type="match status" value="1"/>
</dbReference>
<evidence type="ECO:0000256" key="2">
    <source>
        <dbReference type="ARBA" id="ARBA00007025"/>
    </source>
</evidence>
<dbReference type="EMBL" id="CAJMWS010000265">
    <property type="protein sequence ID" value="CAE6386859.1"/>
    <property type="molecule type" value="Genomic_DNA"/>
</dbReference>
<evidence type="ECO:0008006" key="20">
    <source>
        <dbReference type="Google" id="ProtNLM"/>
    </source>
</evidence>
<comment type="similarity">
    <text evidence="2">Belongs to the SNF2/RAD54 helicase family.</text>
</comment>
<feature type="compositionally biased region" description="Basic and acidic residues" evidence="14">
    <location>
        <begin position="960"/>
        <end position="971"/>
    </location>
</feature>
<feature type="compositionally biased region" description="Polar residues" evidence="14">
    <location>
        <begin position="972"/>
        <end position="985"/>
    </location>
</feature>
<keyword evidence="8" id="KW-0347">Helicase</keyword>
<evidence type="ECO:0000256" key="3">
    <source>
        <dbReference type="ARBA" id="ARBA00022723"/>
    </source>
</evidence>
<dbReference type="GO" id="GO:0008094">
    <property type="term" value="F:ATP-dependent activity, acting on DNA"/>
    <property type="evidence" value="ECO:0007669"/>
    <property type="project" value="TreeGrafter"/>
</dbReference>
<evidence type="ECO:0000256" key="14">
    <source>
        <dbReference type="SAM" id="MobiDB-lite"/>
    </source>
</evidence>
<feature type="domain" description="Helicase C-terminal" evidence="17">
    <location>
        <begin position="990"/>
        <end position="1156"/>
    </location>
</feature>
<dbReference type="InterPro" id="IPR027417">
    <property type="entry name" value="P-loop_NTPase"/>
</dbReference>
<evidence type="ECO:0000256" key="11">
    <source>
        <dbReference type="ARBA" id="ARBA00023204"/>
    </source>
</evidence>
<evidence type="ECO:0000313" key="19">
    <source>
        <dbReference type="Proteomes" id="UP000663846"/>
    </source>
</evidence>
<dbReference type="Pfam" id="PF08797">
    <property type="entry name" value="HIRAN"/>
    <property type="match status" value="1"/>
</dbReference>
<reference evidence="18" key="1">
    <citation type="submission" date="2021-01" db="EMBL/GenBank/DDBJ databases">
        <authorList>
            <person name="Kaushik A."/>
        </authorList>
    </citation>
    <scope>NUCLEOTIDE SEQUENCE</scope>
    <source>
        <strain evidence="18">AG1-1C</strain>
    </source>
</reference>
<dbReference type="InterPro" id="IPR050628">
    <property type="entry name" value="SNF2_RAD54_helicase_TF"/>
</dbReference>
<feature type="compositionally biased region" description="Low complexity" evidence="14">
    <location>
        <begin position="140"/>
        <end position="159"/>
    </location>
</feature>
<evidence type="ECO:0000256" key="6">
    <source>
        <dbReference type="ARBA" id="ARBA00022771"/>
    </source>
</evidence>
<evidence type="ECO:0000259" key="16">
    <source>
        <dbReference type="PROSITE" id="PS51192"/>
    </source>
</evidence>
<evidence type="ECO:0000256" key="9">
    <source>
        <dbReference type="ARBA" id="ARBA00022833"/>
    </source>
</evidence>
<organism evidence="18 19">
    <name type="scientific">Rhizoctonia solani</name>
    <dbReference type="NCBI Taxonomy" id="456999"/>
    <lineage>
        <taxon>Eukaryota</taxon>
        <taxon>Fungi</taxon>
        <taxon>Dikarya</taxon>
        <taxon>Basidiomycota</taxon>
        <taxon>Agaricomycotina</taxon>
        <taxon>Agaricomycetes</taxon>
        <taxon>Cantharellales</taxon>
        <taxon>Ceratobasidiaceae</taxon>
        <taxon>Rhizoctonia</taxon>
    </lineage>
</organism>
<name>A0A8H2WJA1_9AGAM</name>
<dbReference type="PROSITE" id="PS51194">
    <property type="entry name" value="HELICASE_CTER"/>
    <property type="match status" value="1"/>
</dbReference>
<dbReference type="GO" id="GO:0004386">
    <property type="term" value="F:helicase activity"/>
    <property type="evidence" value="ECO:0007669"/>
    <property type="project" value="UniProtKB-KW"/>
</dbReference>
<dbReference type="CDD" id="cd18793">
    <property type="entry name" value="SF2_C_SNF"/>
    <property type="match status" value="1"/>
</dbReference>
<dbReference type="SMART" id="SM00490">
    <property type="entry name" value="HELICc"/>
    <property type="match status" value="1"/>
</dbReference>
<evidence type="ECO:0000259" key="15">
    <source>
        <dbReference type="PROSITE" id="PS50089"/>
    </source>
</evidence>
<dbReference type="GO" id="GO:0005634">
    <property type="term" value="C:nucleus"/>
    <property type="evidence" value="ECO:0007669"/>
    <property type="project" value="UniProtKB-SubCell"/>
</dbReference>
<dbReference type="GO" id="GO:0005524">
    <property type="term" value="F:ATP binding"/>
    <property type="evidence" value="ECO:0007669"/>
    <property type="project" value="UniProtKB-KW"/>
</dbReference>
<feature type="region of interest" description="Disordered" evidence="14">
    <location>
        <begin position="960"/>
        <end position="985"/>
    </location>
</feature>
<feature type="compositionally biased region" description="Acidic residues" evidence="14">
    <location>
        <begin position="405"/>
        <end position="419"/>
    </location>
</feature>
<keyword evidence="12" id="KW-0539">Nucleus</keyword>
<keyword evidence="3" id="KW-0479">Metal-binding</keyword>
<dbReference type="InterPro" id="IPR001841">
    <property type="entry name" value="Znf_RING"/>
</dbReference>
<evidence type="ECO:0000256" key="12">
    <source>
        <dbReference type="ARBA" id="ARBA00023242"/>
    </source>
</evidence>
<feature type="compositionally biased region" description="Basic and acidic residues" evidence="14">
    <location>
        <begin position="45"/>
        <end position="59"/>
    </location>
</feature>
<dbReference type="Proteomes" id="UP000663846">
    <property type="component" value="Unassembled WGS sequence"/>
</dbReference>
<dbReference type="PROSITE" id="PS51192">
    <property type="entry name" value="HELICASE_ATP_BIND_1"/>
    <property type="match status" value="1"/>
</dbReference>